<dbReference type="EMBL" id="JADGJH010000683">
    <property type="protein sequence ID" value="KAJ3124258.1"/>
    <property type="molecule type" value="Genomic_DNA"/>
</dbReference>
<sequence>MKVDWQKQFLIVLLLCAALLLVQFRVFLNSVPAQLGAAGTSADPLINLSVNAAKFNAAAEFEFFPPIAERPLKANAVITLVTHSSNDSTALDPYWQASLLHAFIFLHRNETKFNQSDDIEYAVMIVPRIPAHFRTSLLQLGVRLIQVPPISFADFPGLPNYTVHQPDMYVGMGSKHEYMYTKLQMWRLESFYKAILYHDSDLFYFNENPAAHMFDVLRSQSAPFVNATLYNASRQNSSTLIYPKKDEARRPYFFAGVWDCNGHIYRSVNGGLFLFTPVARHVEKMMAIAAKPPFNEFVEQSLVSFYHDSIHELRLLDMKYNIMHGLLTLNFPQESIVGFHAKAWKEAPSFYTWRKRVLEMRNFLQIEMPEYQFIPPYVDENLDNWRARMKY</sequence>
<reference evidence="1" key="1">
    <citation type="submission" date="2020-05" db="EMBL/GenBank/DDBJ databases">
        <title>Phylogenomic resolution of chytrid fungi.</title>
        <authorList>
            <person name="Stajich J.E."/>
            <person name="Amses K."/>
            <person name="Simmons R."/>
            <person name="Seto K."/>
            <person name="Myers J."/>
            <person name="Bonds A."/>
            <person name="Quandt C.A."/>
            <person name="Barry K."/>
            <person name="Liu P."/>
            <person name="Grigoriev I."/>
            <person name="Longcore J.E."/>
            <person name="James T.Y."/>
        </authorList>
    </citation>
    <scope>NUCLEOTIDE SEQUENCE</scope>
    <source>
        <strain evidence="1">JEL0513</strain>
    </source>
</reference>
<dbReference type="AlphaFoldDB" id="A0AAD5T1K8"/>
<dbReference type="Gene3D" id="3.90.550.10">
    <property type="entry name" value="Spore Coat Polysaccharide Biosynthesis Protein SpsA, Chain A"/>
    <property type="match status" value="1"/>
</dbReference>
<dbReference type="Proteomes" id="UP001211907">
    <property type="component" value="Unassembled WGS sequence"/>
</dbReference>
<accession>A0AAD5T1K8</accession>
<evidence type="ECO:0000313" key="2">
    <source>
        <dbReference type="Proteomes" id="UP001211907"/>
    </source>
</evidence>
<organism evidence="1 2">
    <name type="scientific">Physocladia obscura</name>
    <dbReference type="NCBI Taxonomy" id="109957"/>
    <lineage>
        <taxon>Eukaryota</taxon>
        <taxon>Fungi</taxon>
        <taxon>Fungi incertae sedis</taxon>
        <taxon>Chytridiomycota</taxon>
        <taxon>Chytridiomycota incertae sedis</taxon>
        <taxon>Chytridiomycetes</taxon>
        <taxon>Chytridiales</taxon>
        <taxon>Chytriomycetaceae</taxon>
        <taxon>Physocladia</taxon>
    </lineage>
</organism>
<keyword evidence="2" id="KW-1185">Reference proteome</keyword>
<comment type="caution">
    <text evidence="1">The sequence shown here is derived from an EMBL/GenBank/DDBJ whole genome shotgun (WGS) entry which is preliminary data.</text>
</comment>
<dbReference type="SUPFAM" id="SSF53448">
    <property type="entry name" value="Nucleotide-diphospho-sugar transferases"/>
    <property type="match status" value="1"/>
</dbReference>
<dbReference type="InterPro" id="IPR029044">
    <property type="entry name" value="Nucleotide-diphossugar_trans"/>
</dbReference>
<name>A0AAD5T1K8_9FUNG</name>
<evidence type="ECO:0000313" key="1">
    <source>
        <dbReference type="EMBL" id="KAJ3124258.1"/>
    </source>
</evidence>
<gene>
    <name evidence="1" type="ORF">HK100_011300</name>
</gene>
<protein>
    <submittedName>
        <fullName evidence="1">Uncharacterized protein</fullName>
    </submittedName>
</protein>
<proteinExistence type="predicted"/>